<dbReference type="Pfam" id="PF13516">
    <property type="entry name" value="LRR_6"/>
    <property type="match status" value="1"/>
</dbReference>
<feature type="compositionally biased region" description="Low complexity" evidence="1">
    <location>
        <begin position="31"/>
        <end position="48"/>
    </location>
</feature>
<feature type="region of interest" description="Disordered" evidence="1">
    <location>
        <begin position="279"/>
        <end position="398"/>
    </location>
</feature>
<feature type="compositionally biased region" description="Polar residues" evidence="1">
    <location>
        <begin position="365"/>
        <end position="376"/>
    </location>
</feature>
<proteinExistence type="predicted"/>
<dbReference type="AlphaFoldDB" id="A0AA39ZJ54"/>
<dbReference type="PANTHER" id="PTHR24113:SF15">
    <property type="entry name" value="NACHT DOMAIN-CONTAINING PROTEIN"/>
    <property type="match status" value="1"/>
</dbReference>
<dbReference type="InterPro" id="IPR032675">
    <property type="entry name" value="LRR_dom_sf"/>
</dbReference>
<dbReference type="Proteomes" id="UP001174997">
    <property type="component" value="Unassembled WGS sequence"/>
</dbReference>
<protein>
    <submittedName>
        <fullName evidence="2">Uncharacterized protein</fullName>
    </submittedName>
</protein>
<dbReference type="GO" id="GO:0005829">
    <property type="term" value="C:cytosol"/>
    <property type="evidence" value="ECO:0007669"/>
    <property type="project" value="TreeGrafter"/>
</dbReference>
<feature type="compositionally biased region" description="Basic and acidic residues" evidence="1">
    <location>
        <begin position="327"/>
        <end position="343"/>
    </location>
</feature>
<sequence length="1244" mass="134430">MEHIHSVDVSWMTHGNPKDRPVRQLLGRQRSLSNPAPLDAPSPAASANGHGRNDSTQAAQSTPNVTPSPNRPALGTRTSSDEKRPPQPAVPHPPQRRGSWFSNISQKFSSSNGATQSPPVANTASPKPAEFSVPKANPAKQAVLQHAAKPEGEGPYTPAPPRGSQTNGLLHVFRRLSSSTSSGSLNPTFKAHNHGLVERQVLNVDRNRERCAISGLNQAKLRRVAFCVDVEIAPMPKYIDEIDERKAKDKAAKEMKKKLKEKGEAEALKNPKAVECQKEVDGTIKATGEEVPKEPATEGTSSAPRPAAATPAPSSPIPISAAASASDARKKEKKKKSEEDRKARKEKKRRQAEANGTVPMELYYNSDSDSSMSANGGSYRPETPAGLANPPQTMPTTNPVRIYRRCCQLRETHILKKITEQLMDPANFSAETGMVEKLDLTGYYMALPDLVTLGDYLAVVPVRELILVDCSLADEGLRVILAGLLAARKTKALSPLKRRRQLQLQQQKSSTGAVDGLIEQGGVVERLVLSNNRIGPEGWRHICLFIYLCRTLKVLDLSGIQFPRYVCTPMPEGQQPPPQALCSLFAKSLGERLGGSTLTLLSMAQTGLSTPQLAAVIDGAIRCGIKRLNLAHNDIDSEGLAHVARFLKSNQCEGLDLGGNDLRDKLGILADSLEVETCPLWALSLADCNLEPSSLCKLFPTLVKLDHLRFIDLSHNHELFSSDPSAVAVLRRYLPKFACLKRIHLADCTLSAEQAIALAEILPEVTGLAHISFLQNQELVDLTTSANSEEKQEEACALFASLLAAARVSTSLVAVDIEVPSEQSSDLVKAMAKQVVAYGLRNMELATALQTGASATTPAPTAEEGLLSGSYKGELEYPDVLQRLVGHDVMLSSDADADVDAAPDDDYVIGGTGVVKALACCLKNRGDDISSHSVPDLLTGEVDQVSLGDGEKEPTTAVAKAKETSKHLLLSARKIRLRLQPAIVKAKMAANDSHTYHRLMFLDNTLHGIIKRFEDEFPDTRLSAAEDSGVDTNSTTTANDKGDAASLSSLDNINGKSPSLASGVTPLLPTDSDLSASYTAAIISDAEDDAIAKSRESRKALSRSNSIISLSSKALADEEARVLRAGHKFRAGIVALRPEHYNAALLSSGVEEVGADPNHARLLHELLDEMGDADLKKEAEKRGVVQVFQERRQDILKRLREADPQHWDSFVESQLMARKNVGLPGPEESKAKEHVVIDEEAVED</sequence>
<feature type="region of interest" description="Disordered" evidence="1">
    <location>
        <begin position="1221"/>
        <end position="1244"/>
    </location>
</feature>
<feature type="compositionally biased region" description="Basic and acidic residues" evidence="1">
    <location>
        <begin position="279"/>
        <end position="296"/>
    </location>
</feature>
<dbReference type="GO" id="GO:0031267">
    <property type="term" value="F:small GTPase binding"/>
    <property type="evidence" value="ECO:0007669"/>
    <property type="project" value="TreeGrafter"/>
</dbReference>
<dbReference type="PANTHER" id="PTHR24113">
    <property type="entry name" value="RAN GTPASE-ACTIVATING PROTEIN 1"/>
    <property type="match status" value="1"/>
</dbReference>
<dbReference type="GO" id="GO:0048471">
    <property type="term" value="C:perinuclear region of cytoplasm"/>
    <property type="evidence" value="ECO:0007669"/>
    <property type="project" value="TreeGrafter"/>
</dbReference>
<feature type="compositionally biased region" description="Polar residues" evidence="1">
    <location>
        <begin position="1030"/>
        <end position="1039"/>
    </location>
</feature>
<dbReference type="GO" id="GO:0005634">
    <property type="term" value="C:nucleus"/>
    <property type="evidence" value="ECO:0007669"/>
    <property type="project" value="TreeGrafter"/>
</dbReference>
<dbReference type="SUPFAM" id="SSF52047">
    <property type="entry name" value="RNI-like"/>
    <property type="match status" value="1"/>
</dbReference>
<dbReference type="GO" id="GO:0006913">
    <property type="term" value="P:nucleocytoplasmic transport"/>
    <property type="evidence" value="ECO:0007669"/>
    <property type="project" value="TreeGrafter"/>
</dbReference>
<feature type="compositionally biased region" description="Polar residues" evidence="1">
    <location>
        <begin position="100"/>
        <end position="125"/>
    </location>
</feature>
<comment type="caution">
    <text evidence="2">The sequence shown here is derived from an EMBL/GenBank/DDBJ whole genome shotgun (WGS) entry which is preliminary data.</text>
</comment>
<name>A0AA39ZJ54_9PEZI</name>
<organism evidence="2 3">
    <name type="scientific">Cercophora samala</name>
    <dbReference type="NCBI Taxonomy" id="330535"/>
    <lineage>
        <taxon>Eukaryota</taxon>
        <taxon>Fungi</taxon>
        <taxon>Dikarya</taxon>
        <taxon>Ascomycota</taxon>
        <taxon>Pezizomycotina</taxon>
        <taxon>Sordariomycetes</taxon>
        <taxon>Sordariomycetidae</taxon>
        <taxon>Sordariales</taxon>
        <taxon>Lasiosphaeriaceae</taxon>
        <taxon>Cercophora</taxon>
    </lineage>
</organism>
<dbReference type="InterPro" id="IPR001611">
    <property type="entry name" value="Leu-rich_rpt"/>
</dbReference>
<feature type="region of interest" description="Disordered" evidence="1">
    <location>
        <begin position="1"/>
        <end position="167"/>
    </location>
</feature>
<accession>A0AA39ZJ54</accession>
<feature type="compositionally biased region" description="Low complexity" evidence="1">
    <location>
        <begin position="300"/>
        <end position="326"/>
    </location>
</feature>
<gene>
    <name evidence="2" type="ORF">QBC41DRAFT_46741</name>
</gene>
<dbReference type="GO" id="GO:0005096">
    <property type="term" value="F:GTPase activator activity"/>
    <property type="evidence" value="ECO:0007669"/>
    <property type="project" value="InterPro"/>
</dbReference>
<feature type="region of interest" description="Disordered" evidence="1">
    <location>
        <begin position="1024"/>
        <end position="1046"/>
    </location>
</feature>
<evidence type="ECO:0000313" key="3">
    <source>
        <dbReference type="Proteomes" id="UP001174997"/>
    </source>
</evidence>
<evidence type="ECO:0000256" key="1">
    <source>
        <dbReference type="SAM" id="MobiDB-lite"/>
    </source>
</evidence>
<keyword evidence="3" id="KW-1185">Reference proteome</keyword>
<feature type="compositionally biased region" description="Basic and acidic residues" evidence="1">
    <location>
        <begin position="1227"/>
        <end position="1237"/>
    </location>
</feature>
<dbReference type="EMBL" id="JAULSY010000018">
    <property type="protein sequence ID" value="KAK0671848.1"/>
    <property type="molecule type" value="Genomic_DNA"/>
</dbReference>
<feature type="compositionally biased region" description="Polar residues" evidence="1">
    <location>
        <begin position="54"/>
        <end position="68"/>
    </location>
</feature>
<dbReference type="Gene3D" id="3.80.10.10">
    <property type="entry name" value="Ribonuclease Inhibitor"/>
    <property type="match status" value="2"/>
</dbReference>
<dbReference type="InterPro" id="IPR027038">
    <property type="entry name" value="RanGap"/>
</dbReference>
<reference evidence="2" key="1">
    <citation type="submission" date="2023-06" db="EMBL/GenBank/DDBJ databases">
        <title>Genome-scale phylogeny and comparative genomics of the fungal order Sordariales.</title>
        <authorList>
            <consortium name="Lawrence Berkeley National Laboratory"/>
            <person name="Hensen N."/>
            <person name="Bonometti L."/>
            <person name="Westerberg I."/>
            <person name="Brannstrom I.O."/>
            <person name="Guillou S."/>
            <person name="Cros-Aarteil S."/>
            <person name="Calhoun S."/>
            <person name="Haridas S."/>
            <person name="Kuo A."/>
            <person name="Mondo S."/>
            <person name="Pangilinan J."/>
            <person name="Riley R."/>
            <person name="Labutti K."/>
            <person name="Andreopoulos B."/>
            <person name="Lipzen A."/>
            <person name="Chen C."/>
            <person name="Yanf M."/>
            <person name="Daum C."/>
            <person name="Ng V."/>
            <person name="Clum A."/>
            <person name="Steindorff A."/>
            <person name="Ohm R."/>
            <person name="Martin F."/>
            <person name="Silar P."/>
            <person name="Natvig D."/>
            <person name="Lalanne C."/>
            <person name="Gautier V."/>
            <person name="Ament-Velasquez S.L."/>
            <person name="Kruys A."/>
            <person name="Hutchinson M.I."/>
            <person name="Powell A.J."/>
            <person name="Barry K."/>
            <person name="Miller A.N."/>
            <person name="Grigoriev I.V."/>
            <person name="Debuchy R."/>
            <person name="Gladieux P."/>
            <person name="Thoren M.H."/>
            <person name="Johannesson H."/>
        </authorList>
    </citation>
    <scope>NUCLEOTIDE SEQUENCE</scope>
    <source>
        <strain evidence="2">CBS 307.81</strain>
    </source>
</reference>
<evidence type="ECO:0000313" key="2">
    <source>
        <dbReference type="EMBL" id="KAK0671848.1"/>
    </source>
</evidence>
<dbReference type="SMART" id="SM00368">
    <property type="entry name" value="LRR_RI"/>
    <property type="match status" value="4"/>
</dbReference>